<evidence type="ECO:0000313" key="3">
    <source>
        <dbReference type="Proteomes" id="UP000005289"/>
    </source>
</evidence>
<dbReference type="RefSeq" id="WP_006746559.1">
    <property type="nucleotide sequence ID" value="NZ_CP007029.1"/>
</dbReference>
<feature type="chain" id="PRO_5004787051" evidence="1">
    <location>
        <begin position="24"/>
        <end position="246"/>
    </location>
</feature>
<keyword evidence="3" id="KW-1185">Reference proteome</keyword>
<keyword evidence="1" id="KW-0732">Signal</keyword>
<dbReference type="HOGENOM" id="CLU_1085609_0_0_6"/>
<protein>
    <submittedName>
        <fullName evidence="2">Uncharacterized protein</fullName>
    </submittedName>
</protein>
<evidence type="ECO:0000256" key="1">
    <source>
        <dbReference type="SAM" id="SignalP"/>
    </source>
</evidence>
<dbReference type="AlphaFoldDB" id="W0DJ85"/>
<dbReference type="PROSITE" id="PS51257">
    <property type="entry name" value="PROKAR_LIPOPROTEIN"/>
    <property type="match status" value="1"/>
</dbReference>
<dbReference type="KEGG" id="tti:THITH_00160"/>
<name>W0DJ85_9GAMM</name>
<evidence type="ECO:0000313" key="2">
    <source>
        <dbReference type="EMBL" id="AHE96945.1"/>
    </source>
</evidence>
<dbReference type="OrthoDB" id="6194626at2"/>
<organism evidence="2 3">
    <name type="scientific">Thioalkalivibrio paradoxus ARh 1</name>
    <dbReference type="NCBI Taxonomy" id="713585"/>
    <lineage>
        <taxon>Bacteria</taxon>
        <taxon>Pseudomonadati</taxon>
        <taxon>Pseudomonadota</taxon>
        <taxon>Gammaproteobacteria</taxon>
        <taxon>Chromatiales</taxon>
        <taxon>Ectothiorhodospiraceae</taxon>
        <taxon>Thioalkalivibrio</taxon>
    </lineage>
</organism>
<gene>
    <name evidence="2" type="ORF">THITH_00160</name>
</gene>
<dbReference type="Proteomes" id="UP000005289">
    <property type="component" value="Chromosome"/>
</dbReference>
<reference evidence="2 3" key="1">
    <citation type="submission" date="2013-12" db="EMBL/GenBank/DDBJ databases">
        <authorList>
            <consortium name="DOE Joint Genome Institute"/>
            <person name="Muyzer G."/>
            <person name="Huntemann M."/>
            <person name="Han J."/>
            <person name="Chen A."/>
            <person name="Kyrpides N."/>
            <person name="Mavromatis K."/>
            <person name="Markowitz V."/>
            <person name="Palaniappan K."/>
            <person name="Ivanova N."/>
            <person name="Schaumberg A."/>
            <person name="Pati A."/>
            <person name="Liolios K."/>
            <person name="Nordberg H.P."/>
            <person name="Cantor M.N."/>
            <person name="Hua S.X."/>
            <person name="Woyke T."/>
        </authorList>
    </citation>
    <scope>NUCLEOTIDE SEQUENCE [LARGE SCALE GENOMIC DNA]</scope>
    <source>
        <strain evidence="2 3">ARh 1</strain>
    </source>
</reference>
<proteinExistence type="predicted"/>
<sequence>MEARSWATALLLALLVYMLGGCAAGPAAPPSIQPVDDPVARPAETDQLHWWYVRFRMQWPEGEDPPWYPDLWLADRLLGPVLEAENESIALWRFHRRAARDGAGRQFSFIFRATPATADRVNQRIRSDPLPGEMQRLGILAEVVFDDPAAPSRPGIADTSDAAWSPEMQRAWPHYIMGVSRLWLELIRELQREGDWPPEPAERYAAIAATVDGRWRDEGSHALLHHLNAVFGYREVQVLRRELLRF</sequence>
<accession>W0DJ85</accession>
<feature type="signal peptide" evidence="1">
    <location>
        <begin position="1"/>
        <end position="23"/>
    </location>
</feature>
<dbReference type="EMBL" id="CP007029">
    <property type="protein sequence ID" value="AHE96945.1"/>
    <property type="molecule type" value="Genomic_DNA"/>
</dbReference>